<evidence type="ECO:0000256" key="8">
    <source>
        <dbReference type="ARBA" id="ARBA00037071"/>
    </source>
</evidence>
<protein>
    <recommendedName>
        <fullName evidence="10">Peptidyl-prolyl cis-trans isomerase</fullName>
        <ecNumber evidence="10">5.2.1.8</ecNumber>
    </recommendedName>
</protein>
<dbReference type="SUPFAM" id="SSF54534">
    <property type="entry name" value="FKBP-like"/>
    <property type="match status" value="1"/>
</dbReference>
<comment type="subcellular location">
    <subcellularLocation>
        <location evidence="2">Cytoplasm</location>
    </subcellularLocation>
</comment>
<dbReference type="HOGENOM" id="CLU_098197_1_0_6"/>
<evidence type="ECO:0000256" key="5">
    <source>
        <dbReference type="ARBA" id="ARBA00023110"/>
    </source>
</evidence>
<dbReference type="eggNOG" id="COG1047">
    <property type="taxonomic scope" value="Bacteria"/>
</dbReference>
<evidence type="ECO:0000313" key="12">
    <source>
        <dbReference type="EMBL" id="ACR11153.1"/>
    </source>
</evidence>
<dbReference type="KEGG" id="ttu:TERTU_0651"/>
<evidence type="ECO:0000256" key="9">
    <source>
        <dbReference type="PROSITE-ProRule" id="PRU00277"/>
    </source>
</evidence>
<reference evidence="12 13" key="1">
    <citation type="journal article" date="2009" name="PLoS ONE">
        <title>The complete genome of Teredinibacter turnerae T7901: an intracellular endosymbiont of marine wood-boring bivalves (shipworms).</title>
        <authorList>
            <person name="Yang J.C."/>
            <person name="Madupu R."/>
            <person name="Durkin A.S."/>
            <person name="Ekborg N.A."/>
            <person name="Pedamallu C.S."/>
            <person name="Hostetler J.B."/>
            <person name="Radune D."/>
            <person name="Toms B.S."/>
            <person name="Henrissat B."/>
            <person name="Coutinho P.M."/>
            <person name="Schwarz S."/>
            <person name="Field L."/>
            <person name="Trindade-Silva A.E."/>
            <person name="Soares C.A.G."/>
            <person name="Elshahawi S."/>
            <person name="Hanora A."/>
            <person name="Schmidt E.W."/>
            <person name="Haygood M.G."/>
            <person name="Posfai J."/>
            <person name="Benner J."/>
            <person name="Madinger C."/>
            <person name="Nove J."/>
            <person name="Anton B."/>
            <person name="Chaudhary K."/>
            <person name="Foster J."/>
            <person name="Holman A."/>
            <person name="Kumar S."/>
            <person name="Lessard P.A."/>
            <person name="Luyten Y.A."/>
            <person name="Slatko B."/>
            <person name="Wood N."/>
            <person name="Wu B."/>
            <person name="Teplitski M."/>
            <person name="Mougous J.D."/>
            <person name="Ward N."/>
            <person name="Eisen J.A."/>
            <person name="Badger J.H."/>
            <person name="Distel D.L."/>
        </authorList>
    </citation>
    <scope>NUCLEOTIDE SEQUENCE [LARGE SCALE GENOMIC DNA]</scope>
    <source>
        <strain evidence="13">ATCC 39867 / T7901</strain>
    </source>
</reference>
<evidence type="ECO:0000259" key="11">
    <source>
        <dbReference type="PROSITE" id="PS50059"/>
    </source>
</evidence>
<dbReference type="STRING" id="377629.TERTU_0651"/>
<evidence type="ECO:0000256" key="1">
    <source>
        <dbReference type="ARBA" id="ARBA00000971"/>
    </source>
</evidence>
<name>C5BNS3_TERTT</name>
<dbReference type="GO" id="GO:0005737">
    <property type="term" value="C:cytoplasm"/>
    <property type="evidence" value="ECO:0007669"/>
    <property type="project" value="UniProtKB-SubCell"/>
</dbReference>
<keyword evidence="13" id="KW-1185">Reference proteome</keyword>
<comment type="similarity">
    <text evidence="3 10">Belongs to the FKBP-type PPIase family.</text>
</comment>
<dbReference type="GO" id="GO:0003755">
    <property type="term" value="F:peptidyl-prolyl cis-trans isomerase activity"/>
    <property type="evidence" value="ECO:0007669"/>
    <property type="project" value="UniProtKB-UniRule"/>
</dbReference>
<dbReference type="PANTHER" id="PTHR47861">
    <property type="entry name" value="FKBP-TYPE PEPTIDYL-PROLYL CIS-TRANS ISOMERASE SLYD"/>
    <property type="match status" value="1"/>
</dbReference>
<keyword evidence="7 9" id="KW-0413">Isomerase</keyword>
<proteinExistence type="inferred from homology"/>
<dbReference type="Proteomes" id="UP000009080">
    <property type="component" value="Chromosome"/>
</dbReference>
<dbReference type="PANTHER" id="PTHR47861:SF3">
    <property type="entry name" value="FKBP-TYPE PEPTIDYL-PROLYL CIS-TRANS ISOMERASE SLYD"/>
    <property type="match status" value="1"/>
</dbReference>
<evidence type="ECO:0000256" key="4">
    <source>
        <dbReference type="ARBA" id="ARBA00022490"/>
    </source>
</evidence>
<gene>
    <name evidence="12" type="primary">ilpA</name>
    <name evidence="12" type="ordered locus">TERTU_0651</name>
</gene>
<sequence>MHVEKDRVVSFHYSLREVGGDPIEDNKGAVPMAYLHGHGNLLPALEAEMEGMTEGETRVISLPPEKAYGLRNENALQKVPVKHLIGTYKRLMPKMIVRVNTNKGERNASVIKAGKFMVELDMNHPFAGVALEFTVEVLNIREAQAEEIAHGHAHGDGGHHH</sequence>
<keyword evidence="6" id="KW-0143">Chaperone</keyword>
<dbReference type="EMBL" id="CP001614">
    <property type="protein sequence ID" value="ACR11153.1"/>
    <property type="molecule type" value="Genomic_DNA"/>
</dbReference>
<dbReference type="InterPro" id="IPR046357">
    <property type="entry name" value="PPIase_dom_sf"/>
</dbReference>
<evidence type="ECO:0000256" key="3">
    <source>
        <dbReference type="ARBA" id="ARBA00006577"/>
    </source>
</evidence>
<dbReference type="RefSeq" id="WP_015817265.1">
    <property type="nucleotide sequence ID" value="NC_012997.1"/>
</dbReference>
<evidence type="ECO:0000256" key="6">
    <source>
        <dbReference type="ARBA" id="ARBA00023186"/>
    </source>
</evidence>
<dbReference type="Gene3D" id="3.10.50.40">
    <property type="match status" value="1"/>
</dbReference>
<dbReference type="PROSITE" id="PS50059">
    <property type="entry name" value="FKBP_PPIASE"/>
    <property type="match status" value="1"/>
</dbReference>
<comment type="catalytic activity">
    <reaction evidence="1 9 10">
        <text>[protein]-peptidylproline (omega=180) = [protein]-peptidylproline (omega=0)</text>
        <dbReference type="Rhea" id="RHEA:16237"/>
        <dbReference type="Rhea" id="RHEA-COMP:10747"/>
        <dbReference type="Rhea" id="RHEA-COMP:10748"/>
        <dbReference type="ChEBI" id="CHEBI:83833"/>
        <dbReference type="ChEBI" id="CHEBI:83834"/>
        <dbReference type="EC" id="5.2.1.8"/>
    </reaction>
</comment>
<evidence type="ECO:0000313" key="13">
    <source>
        <dbReference type="Proteomes" id="UP000009080"/>
    </source>
</evidence>
<evidence type="ECO:0000256" key="7">
    <source>
        <dbReference type="ARBA" id="ARBA00023235"/>
    </source>
</evidence>
<organism evidence="12 13">
    <name type="scientific">Teredinibacter turnerae (strain ATCC 39867 / T7901)</name>
    <dbReference type="NCBI Taxonomy" id="377629"/>
    <lineage>
        <taxon>Bacteria</taxon>
        <taxon>Pseudomonadati</taxon>
        <taxon>Pseudomonadota</taxon>
        <taxon>Gammaproteobacteria</taxon>
        <taxon>Cellvibrionales</taxon>
        <taxon>Cellvibrionaceae</taxon>
        <taxon>Teredinibacter</taxon>
    </lineage>
</organism>
<feature type="domain" description="PPIase FKBP-type" evidence="11">
    <location>
        <begin position="6"/>
        <end position="80"/>
    </location>
</feature>
<keyword evidence="4" id="KW-0963">Cytoplasm</keyword>
<accession>C5BNS3</accession>
<comment type="function">
    <text evidence="8">Also involved in hydrogenase metallocenter assembly, probably by participating in the nickel insertion step. This function in hydrogenase biosynthesis requires chaperone activity and the presence of the metal-binding domain, but not PPIase activity.</text>
</comment>
<dbReference type="Pfam" id="PF00254">
    <property type="entry name" value="FKBP_C"/>
    <property type="match status" value="1"/>
</dbReference>
<dbReference type="AlphaFoldDB" id="C5BNS3"/>
<dbReference type="OrthoDB" id="9808891at2"/>
<evidence type="ECO:0000256" key="10">
    <source>
        <dbReference type="RuleBase" id="RU003915"/>
    </source>
</evidence>
<evidence type="ECO:0000256" key="2">
    <source>
        <dbReference type="ARBA" id="ARBA00004496"/>
    </source>
</evidence>
<dbReference type="InterPro" id="IPR001179">
    <property type="entry name" value="PPIase_FKBP_dom"/>
</dbReference>
<dbReference type="EC" id="5.2.1.8" evidence="10"/>
<keyword evidence="5 9" id="KW-0697">Rotamase</keyword>
<dbReference type="GO" id="GO:0042026">
    <property type="term" value="P:protein refolding"/>
    <property type="evidence" value="ECO:0007669"/>
    <property type="project" value="UniProtKB-ARBA"/>
</dbReference>